<name>Q4THH9_TETNG</name>
<reference evidence="2" key="1">
    <citation type="journal article" date="2004" name="Nature">
        <title>Genome duplication in the teleost fish Tetraodon nigroviridis reveals the early vertebrate proto-karyotype.</title>
        <authorList>
            <person name="Jaillon O."/>
            <person name="Aury J.-M."/>
            <person name="Brunet F."/>
            <person name="Petit J.-L."/>
            <person name="Stange-Thomann N."/>
            <person name="Mauceli E."/>
            <person name="Bouneau L."/>
            <person name="Fischer C."/>
            <person name="Ozouf-Costaz C."/>
            <person name="Bernot A."/>
            <person name="Nicaud S."/>
            <person name="Jaffe D."/>
            <person name="Fisher S."/>
            <person name="Lutfalla G."/>
            <person name="Dossat C."/>
            <person name="Segurens B."/>
            <person name="Dasilva C."/>
            <person name="Salanoubat M."/>
            <person name="Levy M."/>
            <person name="Boudet N."/>
            <person name="Castellano S."/>
            <person name="Anthouard V."/>
            <person name="Jubin C."/>
            <person name="Castelli V."/>
            <person name="Katinka M."/>
            <person name="Vacherie B."/>
            <person name="Biemont C."/>
            <person name="Skalli Z."/>
            <person name="Cattolico L."/>
            <person name="Poulain J."/>
            <person name="De Berardinis V."/>
            <person name="Cruaud C."/>
            <person name="Duprat S."/>
            <person name="Brottier P."/>
            <person name="Coutanceau J.-P."/>
            <person name="Gouzy J."/>
            <person name="Parra G."/>
            <person name="Lardier G."/>
            <person name="Chapple C."/>
            <person name="McKernan K.J."/>
            <person name="McEwan P."/>
            <person name="Bosak S."/>
            <person name="Kellis M."/>
            <person name="Volff J.-N."/>
            <person name="Guigo R."/>
            <person name="Zody M.C."/>
            <person name="Mesirov J."/>
            <person name="Lindblad-Toh K."/>
            <person name="Birren B."/>
            <person name="Nusbaum C."/>
            <person name="Kahn D."/>
            <person name="Robinson-Rechavi M."/>
            <person name="Laudet V."/>
            <person name="Schachter V."/>
            <person name="Quetier F."/>
            <person name="Saurin W."/>
            <person name="Scarpelli C."/>
            <person name="Wincker P."/>
            <person name="Lander E.S."/>
            <person name="Weissenbach J."/>
            <person name="Roest Crollius H."/>
        </authorList>
    </citation>
    <scope>NUCLEOTIDE SEQUENCE [LARGE SCALE GENOMIC DNA]</scope>
</reference>
<protein>
    <submittedName>
        <fullName evidence="2">(spotted green pufferfish) hypothetical protein</fullName>
    </submittedName>
</protein>
<dbReference type="EMBL" id="CAAE01002928">
    <property type="protein sequence ID" value="CAF87653.1"/>
    <property type="molecule type" value="Genomic_DNA"/>
</dbReference>
<feature type="non-terminal residue" evidence="2">
    <location>
        <position position="1"/>
    </location>
</feature>
<gene>
    <name evidence="2" type="ORF">GSTENG00000550001</name>
</gene>
<accession>Q4THH9</accession>
<sequence length="111" mass="11850">WRKPLPGCSHHSGGGHVGVARAQGVVAGRSSGARRPGRGCGAGRRPGNRGRSRGRRRGVGPGVRGLGSCCSPREIHTHTHTHTSPISLICYPKYIIIYPITVTLRFTHQLA</sequence>
<organism evidence="2">
    <name type="scientific">Tetraodon nigroviridis</name>
    <name type="common">Spotted green pufferfish</name>
    <name type="synonym">Chelonodon nigroviridis</name>
    <dbReference type="NCBI Taxonomy" id="99883"/>
    <lineage>
        <taxon>Eukaryota</taxon>
        <taxon>Metazoa</taxon>
        <taxon>Chordata</taxon>
        <taxon>Craniata</taxon>
        <taxon>Vertebrata</taxon>
        <taxon>Euteleostomi</taxon>
        <taxon>Actinopterygii</taxon>
        <taxon>Neopterygii</taxon>
        <taxon>Teleostei</taxon>
        <taxon>Neoteleostei</taxon>
        <taxon>Acanthomorphata</taxon>
        <taxon>Eupercaria</taxon>
        <taxon>Tetraodontiformes</taxon>
        <taxon>Tetradontoidea</taxon>
        <taxon>Tetraodontidae</taxon>
        <taxon>Tetraodon</taxon>
    </lineage>
</organism>
<feature type="region of interest" description="Disordered" evidence="1">
    <location>
        <begin position="28"/>
        <end position="63"/>
    </location>
</feature>
<proteinExistence type="predicted"/>
<feature type="compositionally biased region" description="Basic residues" evidence="1">
    <location>
        <begin position="46"/>
        <end position="58"/>
    </location>
</feature>
<reference evidence="2" key="2">
    <citation type="submission" date="2004-02" db="EMBL/GenBank/DDBJ databases">
        <authorList>
            <consortium name="Genoscope"/>
            <consortium name="Whitehead Institute Centre for Genome Research"/>
        </authorList>
    </citation>
    <scope>NUCLEOTIDE SEQUENCE</scope>
</reference>
<dbReference type="AlphaFoldDB" id="Q4THH9"/>
<comment type="caution">
    <text evidence="2">The sequence shown here is derived from an EMBL/GenBank/DDBJ whole genome shotgun (WGS) entry which is preliminary data.</text>
</comment>
<evidence type="ECO:0000313" key="2">
    <source>
        <dbReference type="EMBL" id="CAF87653.1"/>
    </source>
</evidence>
<evidence type="ECO:0000256" key="1">
    <source>
        <dbReference type="SAM" id="MobiDB-lite"/>
    </source>
</evidence>
<dbReference type="KEGG" id="tng:GSTEN00000550G001"/>